<proteinExistence type="predicted"/>
<organism evidence="2 3">
    <name type="scientific">Oryza meyeriana var. granulata</name>
    <dbReference type="NCBI Taxonomy" id="110450"/>
    <lineage>
        <taxon>Eukaryota</taxon>
        <taxon>Viridiplantae</taxon>
        <taxon>Streptophyta</taxon>
        <taxon>Embryophyta</taxon>
        <taxon>Tracheophyta</taxon>
        <taxon>Spermatophyta</taxon>
        <taxon>Magnoliopsida</taxon>
        <taxon>Liliopsida</taxon>
        <taxon>Poales</taxon>
        <taxon>Poaceae</taxon>
        <taxon>BOP clade</taxon>
        <taxon>Oryzoideae</taxon>
        <taxon>Oryzeae</taxon>
        <taxon>Oryzinae</taxon>
        <taxon>Oryza</taxon>
        <taxon>Oryza meyeriana</taxon>
    </lineage>
</organism>
<accession>A0A6G1E9Q9</accession>
<evidence type="ECO:0000313" key="2">
    <source>
        <dbReference type="EMBL" id="KAF0921489.1"/>
    </source>
</evidence>
<sequence>MVGVREWIWSAMVPALLVADGLATASPTPPHRARQIRPRDGRDWQGVAVARIEVARASGARGEAEAISSTTHHSDLRSRLAWGYVFPAEGPHLPAEPLLRSLFGPFSYRAGQDHSGHAQCTVALGVVS</sequence>
<comment type="caution">
    <text evidence="2">The sequence shown here is derived from an EMBL/GenBank/DDBJ whole genome shotgun (WGS) entry which is preliminary data.</text>
</comment>
<evidence type="ECO:0008006" key="4">
    <source>
        <dbReference type="Google" id="ProtNLM"/>
    </source>
</evidence>
<evidence type="ECO:0000313" key="3">
    <source>
        <dbReference type="Proteomes" id="UP000479710"/>
    </source>
</evidence>
<dbReference type="AlphaFoldDB" id="A0A6G1E9Q9"/>
<keyword evidence="1" id="KW-0732">Signal</keyword>
<reference evidence="2 3" key="1">
    <citation type="submission" date="2019-11" db="EMBL/GenBank/DDBJ databases">
        <title>Whole genome sequence of Oryza granulata.</title>
        <authorList>
            <person name="Li W."/>
        </authorList>
    </citation>
    <scope>NUCLEOTIDE SEQUENCE [LARGE SCALE GENOMIC DNA]</scope>
    <source>
        <strain evidence="3">cv. Menghai</strain>
        <tissue evidence="2">Leaf</tissue>
    </source>
</reference>
<gene>
    <name evidence="2" type="ORF">E2562_007027</name>
</gene>
<feature type="signal peptide" evidence="1">
    <location>
        <begin position="1"/>
        <end position="25"/>
    </location>
</feature>
<dbReference type="Proteomes" id="UP000479710">
    <property type="component" value="Unassembled WGS sequence"/>
</dbReference>
<keyword evidence="3" id="KW-1185">Reference proteome</keyword>
<protein>
    <recommendedName>
        <fullName evidence="4">Secreted protein</fullName>
    </recommendedName>
</protein>
<feature type="chain" id="PRO_5026315394" description="Secreted protein" evidence="1">
    <location>
        <begin position="26"/>
        <end position="128"/>
    </location>
</feature>
<evidence type="ECO:0000256" key="1">
    <source>
        <dbReference type="SAM" id="SignalP"/>
    </source>
</evidence>
<name>A0A6G1E9Q9_9ORYZ</name>
<dbReference type="EMBL" id="SPHZ02000004">
    <property type="protein sequence ID" value="KAF0921489.1"/>
    <property type="molecule type" value="Genomic_DNA"/>
</dbReference>